<gene>
    <name evidence="2" type="ORF">P154DRAFT_580985</name>
</gene>
<reference evidence="2" key="1">
    <citation type="journal article" date="2020" name="Stud. Mycol.">
        <title>101 Dothideomycetes genomes: a test case for predicting lifestyles and emergence of pathogens.</title>
        <authorList>
            <person name="Haridas S."/>
            <person name="Albert R."/>
            <person name="Binder M."/>
            <person name="Bloem J."/>
            <person name="Labutti K."/>
            <person name="Salamov A."/>
            <person name="Andreopoulos B."/>
            <person name="Baker S."/>
            <person name="Barry K."/>
            <person name="Bills G."/>
            <person name="Bluhm B."/>
            <person name="Cannon C."/>
            <person name="Castanera R."/>
            <person name="Culley D."/>
            <person name="Daum C."/>
            <person name="Ezra D."/>
            <person name="Gonzalez J."/>
            <person name="Henrissat B."/>
            <person name="Kuo A."/>
            <person name="Liang C."/>
            <person name="Lipzen A."/>
            <person name="Lutzoni F."/>
            <person name="Magnuson J."/>
            <person name="Mondo S."/>
            <person name="Nolan M."/>
            <person name="Ohm R."/>
            <person name="Pangilinan J."/>
            <person name="Park H.-J."/>
            <person name="Ramirez L."/>
            <person name="Alfaro M."/>
            <person name="Sun H."/>
            <person name="Tritt A."/>
            <person name="Yoshinaga Y."/>
            <person name="Zwiers L.-H."/>
            <person name="Turgeon B."/>
            <person name="Goodwin S."/>
            <person name="Spatafora J."/>
            <person name="Crous P."/>
            <person name="Grigoriev I."/>
        </authorList>
    </citation>
    <scope>NUCLEOTIDE SEQUENCE</scope>
    <source>
        <strain evidence="2">CBS 123094</strain>
    </source>
</reference>
<protein>
    <submittedName>
        <fullName evidence="2">Uncharacterized protein</fullName>
    </submittedName>
</protein>
<feature type="chain" id="PRO_5025421086" evidence="1">
    <location>
        <begin position="24"/>
        <end position="132"/>
    </location>
</feature>
<name>A0A6A5W884_9PLEO</name>
<dbReference type="AlphaFoldDB" id="A0A6A5W884"/>
<keyword evidence="1" id="KW-0732">Signal</keyword>
<keyword evidence="3" id="KW-1185">Reference proteome</keyword>
<dbReference type="EMBL" id="ML977641">
    <property type="protein sequence ID" value="KAF1995325.1"/>
    <property type="molecule type" value="Genomic_DNA"/>
</dbReference>
<evidence type="ECO:0000313" key="3">
    <source>
        <dbReference type="Proteomes" id="UP000799779"/>
    </source>
</evidence>
<organism evidence="2 3">
    <name type="scientific">Amniculicola lignicola CBS 123094</name>
    <dbReference type="NCBI Taxonomy" id="1392246"/>
    <lineage>
        <taxon>Eukaryota</taxon>
        <taxon>Fungi</taxon>
        <taxon>Dikarya</taxon>
        <taxon>Ascomycota</taxon>
        <taxon>Pezizomycotina</taxon>
        <taxon>Dothideomycetes</taxon>
        <taxon>Pleosporomycetidae</taxon>
        <taxon>Pleosporales</taxon>
        <taxon>Amniculicolaceae</taxon>
        <taxon>Amniculicola</taxon>
    </lineage>
</organism>
<evidence type="ECO:0000313" key="2">
    <source>
        <dbReference type="EMBL" id="KAF1995325.1"/>
    </source>
</evidence>
<dbReference type="Proteomes" id="UP000799779">
    <property type="component" value="Unassembled WGS sequence"/>
</dbReference>
<accession>A0A6A5W884</accession>
<feature type="signal peptide" evidence="1">
    <location>
        <begin position="1"/>
        <end position="23"/>
    </location>
</feature>
<sequence>MKLFTFLFISVFVVLAVAAAAAAADIDCSACEAKFNICMDLSGSWNLPGCDKICERRACTMDPIQPQARDLNGNRQPGLTHCADCVNAIEACTHNIEGTGPDVATSAEQGCRARVTAFDEGCHEACVGIADL</sequence>
<evidence type="ECO:0000256" key="1">
    <source>
        <dbReference type="SAM" id="SignalP"/>
    </source>
</evidence>
<proteinExistence type="predicted"/>